<organism evidence="2 3">
    <name type="scientific">Devosia algicola</name>
    <dbReference type="NCBI Taxonomy" id="3026418"/>
    <lineage>
        <taxon>Bacteria</taxon>
        <taxon>Pseudomonadati</taxon>
        <taxon>Pseudomonadota</taxon>
        <taxon>Alphaproteobacteria</taxon>
        <taxon>Hyphomicrobiales</taxon>
        <taxon>Devosiaceae</taxon>
        <taxon>Devosia</taxon>
    </lineage>
</organism>
<evidence type="ECO:0000313" key="3">
    <source>
        <dbReference type="Proteomes" id="UP001220530"/>
    </source>
</evidence>
<evidence type="ECO:0000313" key="2">
    <source>
        <dbReference type="EMBL" id="WDR03658.1"/>
    </source>
</evidence>
<evidence type="ECO:0000256" key="1">
    <source>
        <dbReference type="SAM" id="Coils"/>
    </source>
</evidence>
<feature type="coiled-coil region" evidence="1">
    <location>
        <begin position="124"/>
        <end position="180"/>
    </location>
</feature>
<evidence type="ECO:0008006" key="4">
    <source>
        <dbReference type="Google" id="ProtNLM"/>
    </source>
</evidence>
<protein>
    <recommendedName>
        <fullName evidence="4">Phage protein</fullName>
    </recommendedName>
</protein>
<sequence>MAQALSTTGNERIAMGANQPPEQIIFGEIEAYYDEAKNWASDGFEIESQEQADQIDMLDKALLKASQEAEALRVEEKRPLDEQISAIQAKFNPYIQKGKGKVDLGRSVLKALLGAWRIEQQRIKDAEARKIREEAEAAERAAQEAFRQSGVADLEQREEAERMAERAAELAKQSKQADKAATTKTGLRTSYRAELTDLNAAVQHYWKTDRAEFEALVQTLAAKSVRSGAREIPGFEIKTIKEAI</sequence>
<proteinExistence type="predicted"/>
<name>A0ABY7YRA4_9HYPH</name>
<keyword evidence="3" id="KW-1185">Reference proteome</keyword>
<reference evidence="2 3" key="1">
    <citation type="submission" date="2023-02" db="EMBL/GenBank/DDBJ databases">
        <title>Devosia algicola sp. nov., isolated from the phycosphere of marine algae.</title>
        <authorList>
            <person name="Kim J.M."/>
            <person name="Lee J.K."/>
            <person name="Choi B.J."/>
            <person name="Bayburt H."/>
            <person name="Jeon C.O."/>
        </authorList>
    </citation>
    <scope>NUCLEOTIDE SEQUENCE [LARGE SCALE GENOMIC DNA]</scope>
    <source>
        <strain evidence="2 3">G20-9</strain>
    </source>
</reference>
<gene>
    <name evidence="2" type="ORF">PSQ19_06195</name>
</gene>
<dbReference type="RefSeq" id="WP_282220048.1">
    <property type="nucleotide sequence ID" value="NZ_CP118246.1"/>
</dbReference>
<accession>A0ABY7YRA4</accession>
<keyword evidence="1" id="KW-0175">Coiled coil</keyword>
<dbReference type="Proteomes" id="UP001220530">
    <property type="component" value="Chromosome"/>
</dbReference>
<dbReference type="EMBL" id="CP118246">
    <property type="protein sequence ID" value="WDR03658.1"/>
    <property type="molecule type" value="Genomic_DNA"/>
</dbReference>